<comment type="caution">
    <text evidence="5">The sequence shown here is derived from an EMBL/GenBank/DDBJ whole genome shotgun (WGS) entry which is preliminary data.</text>
</comment>
<evidence type="ECO:0000256" key="1">
    <source>
        <dbReference type="SAM" id="MobiDB-lite"/>
    </source>
</evidence>
<accession>A0AAW2AVJ8</accession>
<evidence type="ECO:0000256" key="2">
    <source>
        <dbReference type="SAM" id="SignalP"/>
    </source>
</evidence>
<dbReference type="InterPro" id="IPR012337">
    <property type="entry name" value="RNaseH-like_sf"/>
</dbReference>
<dbReference type="Proteomes" id="UP001479290">
    <property type="component" value="Unassembled WGS sequence"/>
</dbReference>
<dbReference type="EMBL" id="JAWDJR010000003">
    <property type="protein sequence ID" value="KAK9976931.1"/>
    <property type="molecule type" value="Genomic_DNA"/>
</dbReference>
<dbReference type="AlphaFoldDB" id="A0AAW2AVJ8"/>
<evidence type="ECO:0000313" key="6">
    <source>
        <dbReference type="Proteomes" id="UP001479290"/>
    </source>
</evidence>
<evidence type="ECO:0000313" key="5">
    <source>
        <dbReference type="EMBL" id="KAK9976931.1"/>
    </source>
</evidence>
<feature type="region of interest" description="Disordered" evidence="1">
    <location>
        <begin position="521"/>
        <end position="542"/>
    </location>
</feature>
<dbReference type="PANTHER" id="PTHR45749:SF28">
    <property type="entry name" value="ZINC FINGER MYM-TYPE PROTEIN 1-LIKE-RELATED"/>
    <property type="match status" value="1"/>
</dbReference>
<dbReference type="GO" id="GO:0046983">
    <property type="term" value="F:protein dimerization activity"/>
    <property type="evidence" value="ECO:0007669"/>
    <property type="project" value="InterPro"/>
</dbReference>
<gene>
    <name evidence="5" type="ORF">ABG768_018752</name>
</gene>
<dbReference type="Pfam" id="PF14291">
    <property type="entry name" value="DUF4371"/>
    <property type="match status" value="1"/>
</dbReference>
<feature type="chain" id="PRO_5043486580" description="Zinc finger MYM-type protein 1" evidence="2">
    <location>
        <begin position="19"/>
        <end position="704"/>
    </location>
</feature>
<protein>
    <recommendedName>
        <fullName evidence="7">Zinc finger MYM-type protein 1</fullName>
    </recommendedName>
</protein>
<name>A0AAW2AVJ8_CULAL</name>
<organism evidence="5 6">
    <name type="scientific">Culter alburnus</name>
    <name type="common">Topmouth culter</name>
    <dbReference type="NCBI Taxonomy" id="194366"/>
    <lineage>
        <taxon>Eukaryota</taxon>
        <taxon>Metazoa</taxon>
        <taxon>Chordata</taxon>
        <taxon>Craniata</taxon>
        <taxon>Vertebrata</taxon>
        <taxon>Euteleostomi</taxon>
        <taxon>Actinopterygii</taxon>
        <taxon>Neopterygii</taxon>
        <taxon>Teleostei</taxon>
        <taxon>Ostariophysi</taxon>
        <taxon>Cypriniformes</taxon>
        <taxon>Xenocyprididae</taxon>
        <taxon>Xenocypridinae</taxon>
        <taxon>Culter</taxon>
    </lineage>
</organism>
<evidence type="ECO:0000259" key="4">
    <source>
        <dbReference type="Pfam" id="PF14291"/>
    </source>
</evidence>
<dbReference type="PANTHER" id="PTHR45749">
    <property type="match status" value="1"/>
</dbReference>
<dbReference type="InterPro" id="IPR025398">
    <property type="entry name" value="DUF4371"/>
</dbReference>
<dbReference type="InterPro" id="IPR008906">
    <property type="entry name" value="HATC_C_dom"/>
</dbReference>
<proteinExistence type="predicted"/>
<dbReference type="Pfam" id="PF05699">
    <property type="entry name" value="Dimer_Tnp_hAT"/>
    <property type="match status" value="1"/>
</dbReference>
<evidence type="ECO:0000259" key="3">
    <source>
        <dbReference type="Pfam" id="PF05699"/>
    </source>
</evidence>
<keyword evidence="6" id="KW-1185">Reference proteome</keyword>
<feature type="domain" description="HAT C-terminal dimerisation" evidence="3">
    <location>
        <begin position="626"/>
        <end position="675"/>
    </location>
</feature>
<reference evidence="5 6" key="1">
    <citation type="submission" date="2024-05" db="EMBL/GenBank/DDBJ databases">
        <title>A high-quality chromosomal-level genome assembly of Topmouth culter (Culter alburnus).</title>
        <authorList>
            <person name="Zhao H."/>
        </authorList>
    </citation>
    <scope>NUCLEOTIDE SEQUENCE [LARGE SCALE GENOMIC DNA]</scope>
    <source>
        <strain evidence="5">CATC2023</strain>
        <tissue evidence="5">Muscle</tissue>
    </source>
</reference>
<feature type="domain" description="DUF4371" evidence="4">
    <location>
        <begin position="172"/>
        <end position="337"/>
    </location>
</feature>
<evidence type="ECO:0008006" key="7">
    <source>
        <dbReference type="Google" id="ProtNLM"/>
    </source>
</evidence>
<keyword evidence="2" id="KW-0732">Signal</keyword>
<feature type="signal peptide" evidence="2">
    <location>
        <begin position="1"/>
        <end position="18"/>
    </location>
</feature>
<dbReference type="SUPFAM" id="SSF53098">
    <property type="entry name" value="Ribonuclease H-like"/>
    <property type="match status" value="1"/>
</dbReference>
<sequence>MFSLHITMILCLKQRLCGMKICVISSGHENSVKSLLQCPFEKRTLAEKLKVKELGPDQPDLLIKQQTSEKGKTYTRSYSSRWYTKKAWLCGCVSANALFCFPCLLFKTTGADTAWTVTGVRDMKHLSEKIRKHENTRAHMDNSVKLAILGRVNIATQLDDGHRIAIRKHNAEVDKNRHILSKIIDCVKFCGAFELALRGHDETDSSDNPGIFRGLVDFVASLDNVLEEHLKTANVFKGTSKTDYILEEVTAADFIAIQADETTDVSTRCQLVLVLRYMDSNNNIQERFFEFLTIQNANAESIATALLDRLSTILPNGQKNKVIAQTYDGATVMRGSTGGVQRKIIDVYKNAHYVHCYAHQLNLIIQQATSHIPRIGTFFSDLGGFSAFFSRSHKRIAVLDQVVAHRLPRASTTRWNFQSRAVNTVYEHKDDLLKCFQIIRDSGNFDNSTVREAGGFVRMLEDEAFCFFFALFHKIMPNVDMLFNQLQKRNIDPVYIKAAVQGFTNNMQAIRDSIPFLCGDRASSDQQHQPKKRQRTLGPGEQQRLATEVCDTILIHTKERFSFTQHLVSATLLHGELFPQHSVTFPESALETTVEAYHMLNKAKLKTELSLIYENPEFRVGSETVSLLKIIITTPMTTAESERSFSTLKRIKTFLRNTMTQDRLNALAVLSIEKKLIRDIPDFNKKVIEKFVSQKERRAKFLYK</sequence>